<gene>
    <name evidence="1" type="ORF">Taro_010158</name>
</gene>
<dbReference type="EMBL" id="NMUH01000364">
    <property type="protein sequence ID" value="MQL77734.1"/>
    <property type="molecule type" value="Genomic_DNA"/>
</dbReference>
<reference evidence="1" key="1">
    <citation type="submission" date="2017-07" db="EMBL/GenBank/DDBJ databases">
        <title>Taro Niue Genome Assembly and Annotation.</title>
        <authorList>
            <person name="Atibalentja N."/>
            <person name="Keating K."/>
            <person name="Fields C.J."/>
        </authorList>
    </citation>
    <scope>NUCLEOTIDE SEQUENCE</scope>
    <source>
        <strain evidence="1">Niue_2</strain>
        <tissue evidence="1">Leaf</tissue>
    </source>
</reference>
<name>A0A843U7J3_COLES</name>
<organism evidence="1 2">
    <name type="scientific">Colocasia esculenta</name>
    <name type="common">Wild taro</name>
    <name type="synonym">Arum esculentum</name>
    <dbReference type="NCBI Taxonomy" id="4460"/>
    <lineage>
        <taxon>Eukaryota</taxon>
        <taxon>Viridiplantae</taxon>
        <taxon>Streptophyta</taxon>
        <taxon>Embryophyta</taxon>
        <taxon>Tracheophyta</taxon>
        <taxon>Spermatophyta</taxon>
        <taxon>Magnoliopsida</taxon>
        <taxon>Liliopsida</taxon>
        <taxon>Araceae</taxon>
        <taxon>Aroideae</taxon>
        <taxon>Colocasieae</taxon>
        <taxon>Colocasia</taxon>
    </lineage>
</organism>
<dbReference type="Proteomes" id="UP000652761">
    <property type="component" value="Unassembled WGS sequence"/>
</dbReference>
<proteinExistence type="predicted"/>
<comment type="caution">
    <text evidence="1">The sequence shown here is derived from an EMBL/GenBank/DDBJ whole genome shotgun (WGS) entry which is preliminary data.</text>
</comment>
<dbReference type="AlphaFoldDB" id="A0A843U7J3"/>
<keyword evidence="2" id="KW-1185">Reference proteome</keyword>
<sequence>MLLLLVWRVRSGGFSQNGALMVLVEVLPRIALCRFWWRFFPGVLWVRFRPPLCCSCGSKRAVLLGCVLLVSSFVSKFSRPCWWTLCVPVARVVCFVLAPGELSQMVV</sequence>
<evidence type="ECO:0000313" key="1">
    <source>
        <dbReference type="EMBL" id="MQL77734.1"/>
    </source>
</evidence>
<protein>
    <submittedName>
        <fullName evidence="1">Uncharacterized protein</fullName>
    </submittedName>
</protein>
<accession>A0A843U7J3</accession>
<evidence type="ECO:0000313" key="2">
    <source>
        <dbReference type="Proteomes" id="UP000652761"/>
    </source>
</evidence>